<dbReference type="AlphaFoldDB" id="A0A9P5P1K3"/>
<evidence type="ECO:0000313" key="1">
    <source>
        <dbReference type="EMBL" id="KAF8913902.1"/>
    </source>
</evidence>
<protein>
    <submittedName>
        <fullName evidence="1">Uncharacterized protein</fullName>
    </submittedName>
</protein>
<sequence>MKKHENFSYFDGNMVTDPSATSKDVELASHLPSEDDEMGHRILYDVYAKDKAEFGQHDRQEDMLFTAIEIASGLYDMEIQGEMEDEWRNDYREVIEEVVPVGGGVGHGVDYLAYLRQMVEAEDAEEAREMGRVGRRTRNSSRSGYVRVISITEEARKKLWW</sequence>
<keyword evidence="2" id="KW-1185">Reference proteome</keyword>
<reference evidence="1" key="1">
    <citation type="submission" date="2020-11" db="EMBL/GenBank/DDBJ databases">
        <authorList>
            <consortium name="DOE Joint Genome Institute"/>
            <person name="Ahrendt S."/>
            <person name="Riley R."/>
            <person name="Andreopoulos W."/>
            <person name="LaButti K."/>
            <person name="Pangilinan J."/>
            <person name="Ruiz-duenas F.J."/>
            <person name="Barrasa J.M."/>
            <person name="Sanchez-Garcia M."/>
            <person name="Camarero S."/>
            <person name="Miyauchi S."/>
            <person name="Serrano A."/>
            <person name="Linde D."/>
            <person name="Babiker R."/>
            <person name="Drula E."/>
            <person name="Ayuso-Fernandez I."/>
            <person name="Pacheco R."/>
            <person name="Padilla G."/>
            <person name="Ferreira P."/>
            <person name="Barriuso J."/>
            <person name="Kellner H."/>
            <person name="Castanera R."/>
            <person name="Alfaro M."/>
            <person name="Ramirez L."/>
            <person name="Pisabarro A.G."/>
            <person name="Kuo A."/>
            <person name="Tritt A."/>
            <person name="Lipzen A."/>
            <person name="He G."/>
            <person name="Yan M."/>
            <person name="Ng V."/>
            <person name="Cullen D."/>
            <person name="Martin F."/>
            <person name="Rosso M.-N."/>
            <person name="Henrissat B."/>
            <person name="Hibbett D."/>
            <person name="Martinez A.T."/>
            <person name="Grigoriev I.V."/>
        </authorList>
    </citation>
    <scope>NUCLEOTIDE SEQUENCE</scope>
    <source>
        <strain evidence="1">AH 44721</strain>
    </source>
</reference>
<dbReference type="EMBL" id="JADNYJ010000001">
    <property type="protein sequence ID" value="KAF8913902.1"/>
    <property type="molecule type" value="Genomic_DNA"/>
</dbReference>
<gene>
    <name evidence="1" type="ORF">CPB84DRAFT_1757860</name>
</gene>
<dbReference type="OrthoDB" id="10609479at2759"/>
<accession>A0A9P5P1K3</accession>
<evidence type="ECO:0000313" key="2">
    <source>
        <dbReference type="Proteomes" id="UP000724874"/>
    </source>
</evidence>
<organism evidence="1 2">
    <name type="scientific">Gymnopilus junonius</name>
    <name type="common">Spectacular rustgill mushroom</name>
    <name type="synonym">Gymnopilus spectabilis subsp. junonius</name>
    <dbReference type="NCBI Taxonomy" id="109634"/>
    <lineage>
        <taxon>Eukaryota</taxon>
        <taxon>Fungi</taxon>
        <taxon>Dikarya</taxon>
        <taxon>Basidiomycota</taxon>
        <taxon>Agaricomycotina</taxon>
        <taxon>Agaricomycetes</taxon>
        <taxon>Agaricomycetidae</taxon>
        <taxon>Agaricales</taxon>
        <taxon>Agaricineae</taxon>
        <taxon>Hymenogastraceae</taxon>
        <taxon>Gymnopilus</taxon>
    </lineage>
</organism>
<name>A0A9P5P1K3_GYMJU</name>
<dbReference type="Proteomes" id="UP000724874">
    <property type="component" value="Unassembled WGS sequence"/>
</dbReference>
<comment type="caution">
    <text evidence="1">The sequence shown here is derived from an EMBL/GenBank/DDBJ whole genome shotgun (WGS) entry which is preliminary data.</text>
</comment>
<proteinExistence type="predicted"/>